<accession>A0ACC0MRP5</accession>
<keyword evidence="2" id="KW-1185">Reference proteome</keyword>
<reference evidence="1" key="1">
    <citation type="submission" date="2022-02" db="EMBL/GenBank/DDBJ databases">
        <title>Plant Genome Project.</title>
        <authorList>
            <person name="Zhang R.-G."/>
        </authorList>
    </citation>
    <scope>NUCLEOTIDE SEQUENCE</scope>
    <source>
        <strain evidence="1">AT1</strain>
    </source>
</reference>
<name>A0ACC0MRP5_RHOML</name>
<dbReference type="EMBL" id="CM046395">
    <property type="protein sequence ID" value="KAI8543650.1"/>
    <property type="molecule type" value="Genomic_DNA"/>
</dbReference>
<dbReference type="Proteomes" id="UP001062846">
    <property type="component" value="Chromosome 8"/>
</dbReference>
<sequence length="83" mass="9741">MPPRSLNQDEIDINEKEEVWSGYNEDEEEVSSGSSKKECDEICTNEDGKEETENFEDRVEQLKEGMIFDTPNDAYLYYSRYAK</sequence>
<protein>
    <submittedName>
        <fullName evidence="1">Uncharacterized protein</fullName>
    </submittedName>
</protein>
<proteinExistence type="predicted"/>
<comment type="caution">
    <text evidence="1">The sequence shown here is derived from an EMBL/GenBank/DDBJ whole genome shotgun (WGS) entry which is preliminary data.</text>
</comment>
<evidence type="ECO:0000313" key="1">
    <source>
        <dbReference type="EMBL" id="KAI8543650.1"/>
    </source>
</evidence>
<evidence type="ECO:0000313" key="2">
    <source>
        <dbReference type="Proteomes" id="UP001062846"/>
    </source>
</evidence>
<gene>
    <name evidence="1" type="ORF">RHMOL_Rhmol08G0235400</name>
</gene>
<organism evidence="1 2">
    <name type="scientific">Rhododendron molle</name>
    <name type="common">Chinese azalea</name>
    <name type="synonym">Azalea mollis</name>
    <dbReference type="NCBI Taxonomy" id="49168"/>
    <lineage>
        <taxon>Eukaryota</taxon>
        <taxon>Viridiplantae</taxon>
        <taxon>Streptophyta</taxon>
        <taxon>Embryophyta</taxon>
        <taxon>Tracheophyta</taxon>
        <taxon>Spermatophyta</taxon>
        <taxon>Magnoliopsida</taxon>
        <taxon>eudicotyledons</taxon>
        <taxon>Gunneridae</taxon>
        <taxon>Pentapetalae</taxon>
        <taxon>asterids</taxon>
        <taxon>Ericales</taxon>
        <taxon>Ericaceae</taxon>
        <taxon>Ericoideae</taxon>
        <taxon>Rhodoreae</taxon>
        <taxon>Rhododendron</taxon>
    </lineage>
</organism>